<keyword evidence="1" id="KW-0812">Transmembrane</keyword>
<dbReference type="InterPro" id="IPR036116">
    <property type="entry name" value="FN3_sf"/>
</dbReference>
<dbReference type="SUPFAM" id="SSF49265">
    <property type="entry name" value="Fibronectin type III"/>
    <property type="match status" value="1"/>
</dbReference>
<feature type="transmembrane region" description="Helical" evidence="1">
    <location>
        <begin position="310"/>
        <end position="330"/>
    </location>
</feature>
<reference evidence="3 4" key="1">
    <citation type="submission" date="2019-07" db="EMBL/GenBank/DDBJ databases">
        <title>Chromosome genome assembly for large yellow croaker.</title>
        <authorList>
            <person name="Xiao S."/>
        </authorList>
    </citation>
    <scope>NUCLEOTIDE SEQUENCE [LARGE SCALE GENOMIC DNA]</scope>
    <source>
        <strain evidence="3">JMULYC20181020</strain>
        <tissue evidence="3">Muscle</tissue>
    </source>
</reference>
<dbReference type="Proteomes" id="UP000424527">
    <property type="component" value="Unassembled WGS sequence"/>
</dbReference>
<keyword evidence="1" id="KW-1133">Transmembrane helix</keyword>
<evidence type="ECO:0000313" key="4">
    <source>
        <dbReference type="Proteomes" id="UP000424527"/>
    </source>
</evidence>
<evidence type="ECO:0000256" key="1">
    <source>
        <dbReference type="SAM" id="Phobius"/>
    </source>
</evidence>
<keyword evidence="2" id="KW-0732">Signal</keyword>
<organism evidence="3 4">
    <name type="scientific">Larimichthys crocea</name>
    <name type="common">Large yellow croaker</name>
    <name type="synonym">Pseudosciaena crocea</name>
    <dbReference type="NCBI Taxonomy" id="215358"/>
    <lineage>
        <taxon>Eukaryota</taxon>
        <taxon>Metazoa</taxon>
        <taxon>Chordata</taxon>
        <taxon>Craniata</taxon>
        <taxon>Vertebrata</taxon>
        <taxon>Euteleostomi</taxon>
        <taxon>Actinopterygii</taxon>
        <taxon>Neopterygii</taxon>
        <taxon>Teleostei</taxon>
        <taxon>Neoteleostei</taxon>
        <taxon>Acanthomorphata</taxon>
        <taxon>Eupercaria</taxon>
        <taxon>Sciaenidae</taxon>
        <taxon>Larimichthys</taxon>
    </lineage>
</organism>
<dbReference type="InterPro" id="IPR013783">
    <property type="entry name" value="Ig-like_fold"/>
</dbReference>
<evidence type="ECO:0008006" key="5">
    <source>
        <dbReference type="Google" id="ProtNLM"/>
    </source>
</evidence>
<evidence type="ECO:0000256" key="2">
    <source>
        <dbReference type="SAM" id="SignalP"/>
    </source>
</evidence>
<accession>A0A6G0IRM7</accession>
<name>A0A6G0IRM7_LARCR</name>
<sequence>MAALCGLNILLLWAGIISLAKSPPSPLCSYTVTVTNSEFQLNITSSTAGKYNMDINEEGQPETMKSYNFEHLPQTSSYEIPHLKLCAVYEHNVTFLDSNDEKTPCDSGGDKILMNTMDLKIINTKMTNTSIDLSWNTTSQNCQDDLPNLQGLSYDCSCFPSDQKHSNEVNKHKQANGETCHVAGLEPYTSYTCEIQPTYHNKKVRQPTVVQQRTEIGIPGDITGVMAVSEHNVIRVTCTRTNRLNGPEEQYIARLYDASVRLKELKANNCEFEFKDLNYSSYRLEVTVFNGKFESKPKTQDVVTHQSFKGVFIMVFFAIFTITLAVAVYVTKCRKSRNDVNENVILESTAGS</sequence>
<gene>
    <name evidence="3" type="ORF">D5F01_LYC06936</name>
</gene>
<dbReference type="AlphaFoldDB" id="A0A6G0IRM7"/>
<feature type="signal peptide" evidence="2">
    <location>
        <begin position="1"/>
        <end position="20"/>
    </location>
</feature>
<proteinExistence type="predicted"/>
<dbReference type="Gene3D" id="2.60.40.10">
    <property type="entry name" value="Immunoglobulins"/>
    <property type="match status" value="1"/>
</dbReference>
<keyword evidence="1" id="KW-0472">Membrane</keyword>
<protein>
    <recommendedName>
        <fullName evidence="5">Receptor-type tyrosine-protein phosphatase C</fullName>
    </recommendedName>
</protein>
<comment type="caution">
    <text evidence="3">The sequence shown here is derived from an EMBL/GenBank/DDBJ whole genome shotgun (WGS) entry which is preliminary data.</text>
</comment>
<feature type="chain" id="PRO_5026195641" description="Receptor-type tyrosine-protein phosphatase C" evidence="2">
    <location>
        <begin position="21"/>
        <end position="352"/>
    </location>
</feature>
<evidence type="ECO:0000313" key="3">
    <source>
        <dbReference type="EMBL" id="KAE8293994.1"/>
    </source>
</evidence>
<keyword evidence="4" id="KW-1185">Reference proteome</keyword>
<dbReference type="EMBL" id="REGW02000007">
    <property type="protein sequence ID" value="KAE8293994.1"/>
    <property type="molecule type" value="Genomic_DNA"/>
</dbReference>